<accession>A0A6N7PMB9</accession>
<dbReference type="InterPro" id="IPR004364">
    <property type="entry name" value="Aa-tRNA-synt_II"/>
</dbReference>
<reference evidence="6 7" key="1">
    <citation type="submission" date="2019-10" db="EMBL/GenBank/DDBJ databases">
        <title>A soil myxobacterium in the family Polyangiaceae.</title>
        <authorList>
            <person name="Li Y."/>
            <person name="Wang J."/>
        </authorList>
    </citation>
    <scope>NUCLEOTIDE SEQUENCE [LARGE SCALE GENOMIC DNA]</scope>
    <source>
        <strain evidence="6 7">DSM 14734</strain>
    </source>
</reference>
<keyword evidence="7" id="KW-1185">Reference proteome</keyword>
<keyword evidence="1" id="KW-0436">Ligase</keyword>
<sequence>MATLNEALVLPFAPSDLDTLAGAPGSIRVAGRVLEVVGDEVILADAFARVTITLTEGTVAPADLVVVEASFSAGKLEGGRVIERHGPKTPNVSRGAASEEPETETERLVLRGVGRALRARAEALAEVRSFFVRQGFLEVETPSMVPCPGLDLHLDAFGIEGFGAQDAEGAPKPRASTGAPQGRPLWLITSPEYQMKRLLVGGVPRCFQLARCYRRGEIGSRHNPEFTMLEWYRAFAPMDAVVRDTEELVRSVVTKLAGSSVIEVEGTRVDLAAPFERIEVGEAFARYAGTSHDEAITMASEDADRFFRLLVEEVEPKLARLGRPVFVERFPAPFASLARLCPDDPRVAERFELYVGSVEVCNGFGELTDPVEQRARFERDQAQRRAEGKSVYPIDERFVAALAEGLPPAAGNALGVDRLVALGIGARAIGDVTAFPYTWL</sequence>
<evidence type="ECO:0000259" key="5">
    <source>
        <dbReference type="PROSITE" id="PS50862"/>
    </source>
</evidence>
<dbReference type="PROSITE" id="PS50862">
    <property type="entry name" value="AA_TRNA_LIGASE_II"/>
    <property type="match status" value="1"/>
</dbReference>
<evidence type="ECO:0000313" key="6">
    <source>
        <dbReference type="EMBL" id="MRG93302.1"/>
    </source>
</evidence>
<keyword evidence="2" id="KW-0547">Nucleotide-binding</keyword>
<dbReference type="InterPro" id="IPR004525">
    <property type="entry name" value="EpmA"/>
</dbReference>
<dbReference type="GO" id="GO:0004824">
    <property type="term" value="F:lysine-tRNA ligase activity"/>
    <property type="evidence" value="ECO:0007669"/>
    <property type="project" value="InterPro"/>
</dbReference>
<evidence type="ECO:0000256" key="2">
    <source>
        <dbReference type="ARBA" id="ARBA00022741"/>
    </source>
</evidence>
<name>A0A6N7PMB9_9BACT</name>
<dbReference type="GO" id="GO:0006430">
    <property type="term" value="P:lysyl-tRNA aminoacylation"/>
    <property type="evidence" value="ECO:0007669"/>
    <property type="project" value="InterPro"/>
</dbReference>
<dbReference type="InterPro" id="IPR006195">
    <property type="entry name" value="aa-tRNA-synth_II"/>
</dbReference>
<dbReference type="InterPro" id="IPR045864">
    <property type="entry name" value="aa-tRNA-synth_II/BPL/LPL"/>
</dbReference>
<dbReference type="GO" id="GO:0005829">
    <property type="term" value="C:cytosol"/>
    <property type="evidence" value="ECO:0007669"/>
    <property type="project" value="TreeGrafter"/>
</dbReference>
<evidence type="ECO:0000256" key="3">
    <source>
        <dbReference type="ARBA" id="ARBA00022840"/>
    </source>
</evidence>
<dbReference type="NCBIfam" id="NF006828">
    <property type="entry name" value="PRK09350.1"/>
    <property type="match status" value="1"/>
</dbReference>
<evidence type="ECO:0000256" key="1">
    <source>
        <dbReference type="ARBA" id="ARBA00022598"/>
    </source>
</evidence>
<dbReference type="Gene3D" id="3.30.930.10">
    <property type="entry name" value="Bira Bifunctional Protein, Domain 2"/>
    <property type="match status" value="1"/>
</dbReference>
<organism evidence="6 7">
    <name type="scientific">Polyangium spumosum</name>
    <dbReference type="NCBI Taxonomy" id="889282"/>
    <lineage>
        <taxon>Bacteria</taxon>
        <taxon>Pseudomonadati</taxon>
        <taxon>Myxococcota</taxon>
        <taxon>Polyangia</taxon>
        <taxon>Polyangiales</taxon>
        <taxon>Polyangiaceae</taxon>
        <taxon>Polyangium</taxon>
    </lineage>
</organism>
<evidence type="ECO:0000313" key="7">
    <source>
        <dbReference type="Proteomes" id="UP000440224"/>
    </source>
</evidence>
<dbReference type="RefSeq" id="WP_338046401.1">
    <property type="nucleotide sequence ID" value="NZ_WJIE01000004.1"/>
</dbReference>
<protein>
    <submittedName>
        <fullName evidence="6">EF-P lysine aminoacylase GenX</fullName>
    </submittedName>
</protein>
<gene>
    <name evidence="6" type="primary">genX</name>
    <name evidence="6" type="ORF">GF068_15370</name>
</gene>
<evidence type="ECO:0000256" key="4">
    <source>
        <dbReference type="SAM" id="MobiDB-lite"/>
    </source>
</evidence>
<dbReference type="Proteomes" id="UP000440224">
    <property type="component" value="Unassembled WGS sequence"/>
</dbReference>
<comment type="caution">
    <text evidence="6">The sequence shown here is derived from an EMBL/GenBank/DDBJ whole genome shotgun (WGS) entry which is preliminary data.</text>
</comment>
<dbReference type="EMBL" id="WJIE01000004">
    <property type="protein sequence ID" value="MRG93302.1"/>
    <property type="molecule type" value="Genomic_DNA"/>
</dbReference>
<dbReference type="PANTHER" id="PTHR42918:SF6">
    <property type="entry name" value="ELONGATION FACTOR P--(R)-BETA-LYSINE LIGASE"/>
    <property type="match status" value="1"/>
</dbReference>
<dbReference type="PANTHER" id="PTHR42918">
    <property type="entry name" value="LYSYL-TRNA SYNTHETASE"/>
    <property type="match status" value="1"/>
</dbReference>
<feature type="region of interest" description="Disordered" evidence="4">
    <location>
        <begin position="82"/>
        <end position="105"/>
    </location>
</feature>
<keyword evidence="3" id="KW-0067">ATP-binding</keyword>
<dbReference type="NCBIfam" id="TIGR00462">
    <property type="entry name" value="genX"/>
    <property type="match status" value="1"/>
</dbReference>
<feature type="domain" description="Aminoacyl-transfer RNA synthetases class-II family profile" evidence="5">
    <location>
        <begin position="127"/>
        <end position="436"/>
    </location>
</feature>
<dbReference type="SUPFAM" id="SSF55681">
    <property type="entry name" value="Class II aaRS and biotin synthetases"/>
    <property type="match status" value="1"/>
</dbReference>
<dbReference type="GO" id="GO:0005524">
    <property type="term" value="F:ATP binding"/>
    <property type="evidence" value="ECO:0007669"/>
    <property type="project" value="UniProtKB-KW"/>
</dbReference>
<dbReference type="GO" id="GO:0000049">
    <property type="term" value="F:tRNA binding"/>
    <property type="evidence" value="ECO:0007669"/>
    <property type="project" value="TreeGrafter"/>
</dbReference>
<dbReference type="Pfam" id="PF00152">
    <property type="entry name" value="tRNA-synt_2"/>
    <property type="match status" value="1"/>
</dbReference>
<dbReference type="AlphaFoldDB" id="A0A6N7PMB9"/>
<proteinExistence type="predicted"/>